<evidence type="ECO:0000256" key="4">
    <source>
        <dbReference type="ARBA" id="ARBA00022643"/>
    </source>
</evidence>
<evidence type="ECO:0000256" key="5">
    <source>
        <dbReference type="ARBA" id="ARBA00023002"/>
    </source>
</evidence>
<reference evidence="7 8" key="1">
    <citation type="submission" date="2019-12" db="EMBL/GenBank/DDBJ databases">
        <title>Sequence classification of anaerobic respiratory reductive dehalogenases: First we see many, then we see few.</title>
        <authorList>
            <person name="Molenda O."/>
            <person name="Puentes Jacome L.A."/>
            <person name="Cao X."/>
            <person name="Nesbo C.L."/>
            <person name="Tang S."/>
            <person name="Morson N."/>
            <person name="Patron J."/>
            <person name="Lomheim L."/>
            <person name="Wishart D.S."/>
            <person name="Edwards E.A."/>
        </authorList>
    </citation>
    <scope>NUCLEOTIDE SEQUENCE [LARGE SCALE GENOMIC DNA]</scope>
    <source>
        <strain evidence="7 8">12DCA</strain>
    </source>
</reference>
<evidence type="ECO:0000256" key="2">
    <source>
        <dbReference type="ARBA" id="ARBA00007118"/>
    </source>
</evidence>
<comment type="similarity">
    <text evidence="2">Belongs to the nitroreductase family.</text>
</comment>
<evidence type="ECO:0000313" key="7">
    <source>
        <dbReference type="EMBL" id="QGZ99800.1"/>
    </source>
</evidence>
<evidence type="ECO:0000256" key="1">
    <source>
        <dbReference type="ARBA" id="ARBA00001917"/>
    </source>
</evidence>
<feature type="domain" description="Nitroreductase" evidence="6">
    <location>
        <begin position="71"/>
        <end position="150"/>
    </location>
</feature>
<dbReference type="SUPFAM" id="SSF55469">
    <property type="entry name" value="FMN-dependent nitroreductase-like"/>
    <property type="match status" value="1"/>
</dbReference>
<evidence type="ECO:0000259" key="6">
    <source>
        <dbReference type="Pfam" id="PF00881"/>
    </source>
</evidence>
<dbReference type="EMBL" id="CP046996">
    <property type="protein sequence ID" value="QGZ99800.1"/>
    <property type="molecule type" value="Genomic_DNA"/>
</dbReference>
<dbReference type="InterPro" id="IPR029479">
    <property type="entry name" value="Nitroreductase"/>
</dbReference>
<dbReference type="Gene3D" id="3.40.109.10">
    <property type="entry name" value="NADH Oxidase"/>
    <property type="match status" value="1"/>
</dbReference>
<dbReference type="GO" id="GO:0016491">
    <property type="term" value="F:oxidoreductase activity"/>
    <property type="evidence" value="ECO:0007669"/>
    <property type="project" value="UniProtKB-KW"/>
</dbReference>
<gene>
    <name evidence="7" type="ORF">GQ588_03625</name>
</gene>
<keyword evidence="3" id="KW-0285">Flavoprotein</keyword>
<dbReference type="AlphaFoldDB" id="A0A857DGG2"/>
<proteinExistence type="inferred from homology"/>
<protein>
    <submittedName>
        <fullName evidence="7">Nitroreductase</fullName>
    </submittedName>
</protein>
<dbReference type="CDD" id="cd20609">
    <property type="entry name" value="nitroreductase"/>
    <property type="match status" value="1"/>
</dbReference>
<accession>A0A857DGG2</accession>
<sequence>MNTNIDFLKLAEERYSVRNFTDKAIEQDTLNKILKAGHLAPTACNRQPQKILVINSEEGLAKLRKCTKCHFGAPAAMLICYDKNECWQREYDGKTSGVIDASIVTTHMMLEATTLGVGTTWVMYFIPEAVREEFAIPDNIEPVALLVMGYPAPAAKPSPGHSEFKPIEDVVSYNKF</sequence>
<keyword evidence="4" id="KW-0288">FMN</keyword>
<feature type="domain" description="Nitroreductase" evidence="6">
    <location>
        <begin position="12"/>
        <end position="66"/>
    </location>
</feature>
<name>A0A857DGG2_9FIRM</name>
<comment type="cofactor">
    <cofactor evidence="1">
        <name>FMN</name>
        <dbReference type="ChEBI" id="CHEBI:58210"/>
    </cofactor>
</comment>
<dbReference type="RefSeq" id="WP_019225681.1">
    <property type="nucleotide sequence ID" value="NZ_CP046996.1"/>
</dbReference>
<dbReference type="PANTHER" id="PTHR43673:SF2">
    <property type="entry name" value="NITROREDUCTASE"/>
    <property type="match status" value="1"/>
</dbReference>
<evidence type="ECO:0000313" key="8">
    <source>
        <dbReference type="Proteomes" id="UP000430508"/>
    </source>
</evidence>
<evidence type="ECO:0000256" key="3">
    <source>
        <dbReference type="ARBA" id="ARBA00022630"/>
    </source>
</evidence>
<dbReference type="Pfam" id="PF00881">
    <property type="entry name" value="Nitroreductase"/>
    <property type="match status" value="2"/>
</dbReference>
<organism evidence="7 8">
    <name type="scientific">Dehalobacter restrictus</name>
    <dbReference type="NCBI Taxonomy" id="55583"/>
    <lineage>
        <taxon>Bacteria</taxon>
        <taxon>Bacillati</taxon>
        <taxon>Bacillota</taxon>
        <taxon>Clostridia</taxon>
        <taxon>Eubacteriales</taxon>
        <taxon>Desulfitobacteriaceae</taxon>
        <taxon>Dehalobacter</taxon>
    </lineage>
</organism>
<dbReference type="InterPro" id="IPR000415">
    <property type="entry name" value="Nitroreductase-like"/>
</dbReference>
<dbReference type="PANTHER" id="PTHR43673">
    <property type="entry name" value="NAD(P)H NITROREDUCTASE YDGI-RELATED"/>
    <property type="match status" value="1"/>
</dbReference>
<keyword evidence="5" id="KW-0560">Oxidoreductase</keyword>
<dbReference type="Proteomes" id="UP000430508">
    <property type="component" value="Chromosome"/>
</dbReference>